<evidence type="ECO:0000256" key="2">
    <source>
        <dbReference type="ARBA" id="ARBA00022692"/>
    </source>
</evidence>
<keyword evidence="2 6" id="KW-0812">Transmembrane</keyword>
<evidence type="ECO:0000313" key="9">
    <source>
        <dbReference type="Proteomes" id="UP001166286"/>
    </source>
</evidence>
<dbReference type="GO" id="GO:0005506">
    <property type="term" value="F:iron ion binding"/>
    <property type="evidence" value="ECO:0007669"/>
    <property type="project" value="InterPro"/>
</dbReference>
<evidence type="ECO:0000256" key="4">
    <source>
        <dbReference type="ARBA" id="ARBA00023136"/>
    </source>
</evidence>
<comment type="caution">
    <text evidence="8">The sequence shown here is derived from an EMBL/GenBank/DDBJ whole genome shotgun (WGS) entry which is preliminary data.</text>
</comment>
<dbReference type="GO" id="GO:0016491">
    <property type="term" value="F:oxidoreductase activity"/>
    <property type="evidence" value="ECO:0007669"/>
    <property type="project" value="InterPro"/>
</dbReference>
<organism evidence="8 9">
    <name type="scientific">Cladonia borealis</name>
    <dbReference type="NCBI Taxonomy" id="184061"/>
    <lineage>
        <taxon>Eukaryota</taxon>
        <taxon>Fungi</taxon>
        <taxon>Dikarya</taxon>
        <taxon>Ascomycota</taxon>
        <taxon>Pezizomycotina</taxon>
        <taxon>Lecanoromycetes</taxon>
        <taxon>OSLEUM clade</taxon>
        <taxon>Lecanoromycetidae</taxon>
        <taxon>Lecanorales</taxon>
        <taxon>Lecanorineae</taxon>
        <taxon>Cladoniaceae</taxon>
        <taxon>Cladonia</taxon>
    </lineage>
</organism>
<feature type="compositionally biased region" description="Basic and acidic residues" evidence="5">
    <location>
        <begin position="412"/>
        <end position="423"/>
    </location>
</feature>
<sequence length="468" mass="53532">MNLMNLLPWAKEPSLSDKAWSTIQYPFTFTKEPSLFDKAWMTFRWPYDIVRSPIQAIASIPALSFLVIPAFSSYGTSLNLLFFYMTWAILIRSNDPLRVEFLGTLGVRILFYILPSLGFLAFDSATPNLAINIKEHGETALPMGDEQGGRKGRWWKVTLVSIGNVMLGVAIQMGLETLFTQVLHMRSLLKVSVYVPMPWSIAKDLVLGLLLREILTYILHRYALHSSMSPRLRKLHSSWQHSLPAPFSLVAHYDHPLTYLIHTFLPMYLPAVLFRFHLLTYHLYLILISVEETFAFSGYNVLPSAFILGGIARRQEQHLMGGGKGNYGCFGLMDFCMGTSLGTDLADDVMDEAQDKQVARRAKGKLRRAGNRVRSSRKMIQYEDEDEDEEEESSEVEEEEEERPRRRKNGKKSSDDFEEEAKGKTPKRKPGRKKKSEEDDEADDVVENEKPKSKPRKLERRGSQKKKA</sequence>
<keyword evidence="4 6" id="KW-0472">Membrane</keyword>
<feature type="compositionally biased region" description="Basic residues" evidence="5">
    <location>
        <begin position="424"/>
        <end position="434"/>
    </location>
</feature>
<feature type="compositionally biased region" description="Basic residues" evidence="5">
    <location>
        <begin position="453"/>
        <end position="468"/>
    </location>
</feature>
<comment type="subcellular location">
    <subcellularLocation>
        <location evidence="1">Membrane</location>
    </subcellularLocation>
</comment>
<evidence type="ECO:0000256" key="5">
    <source>
        <dbReference type="SAM" id="MobiDB-lite"/>
    </source>
</evidence>
<dbReference type="EMBL" id="JAFEKC020000018">
    <property type="protein sequence ID" value="KAK0509504.1"/>
    <property type="molecule type" value="Genomic_DNA"/>
</dbReference>
<accession>A0AA39V360</accession>
<feature type="transmembrane region" description="Helical" evidence="6">
    <location>
        <begin position="109"/>
        <end position="133"/>
    </location>
</feature>
<keyword evidence="9" id="KW-1185">Reference proteome</keyword>
<dbReference type="InterPro" id="IPR006694">
    <property type="entry name" value="Fatty_acid_hydroxylase"/>
</dbReference>
<reference evidence="8" key="1">
    <citation type="submission" date="2023-03" db="EMBL/GenBank/DDBJ databases">
        <title>Complete genome of Cladonia borealis.</title>
        <authorList>
            <person name="Park H."/>
        </authorList>
    </citation>
    <scope>NUCLEOTIDE SEQUENCE</scope>
    <source>
        <strain evidence="8">ANT050790</strain>
    </source>
</reference>
<dbReference type="Proteomes" id="UP001166286">
    <property type="component" value="Unassembled WGS sequence"/>
</dbReference>
<evidence type="ECO:0000256" key="3">
    <source>
        <dbReference type="ARBA" id="ARBA00022989"/>
    </source>
</evidence>
<dbReference type="GO" id="GO:0016020">
    <property type="term" value="C:membrane"/>
    <property type="evidence" value="ECO:0007669"/>
    <property type="project" value="UniProtKB-SubCell"/>
</dbReference>
<proteinExistence type="predicted"/>
<feature type="compositionally biased region" description="Basic residues" evidence="5">
    <location>
        <begin position="360"/>
        <end position="377"/>
    </location>
</feature>
<evidence type="ECO:0000259" key="7">
    <source>
        <dbReference type="Pfam" id="PF04116"/>
    </source>
</evidence>
<dbReference type="Pfam" id="PF04116">
    <property type="entry name" value="FA_hydroxylase"/>
    <property type="match status" value="1"/>
</dbReference>
<gene>
    <name evidence="8" type="ORF">JMJ35_007898</name>
</gene>
<dbReference type="GO" id="GO:0008610">
    <property type="term" value="P:lipid biosynthetic process"/>
    <property type="evidence" value="ECO:0007669"/>
    <property type="project" value="InterPro"/>
</dbReference>
<evidence type="ECO:0000313" key="8">
    <source>
        <dbReference type="EMBL" id="KAK0509504.1"/>
    </source>
</evidence>
<feature type="transmembrane region" description="Helical" evidence="6">
    <location>
        <begin position="154"/>
        <end position="175"/>
    </location>
</feature>
<feature type="transmembrane region" description="Helical" evidence="6">
    <location>
        <begin position="267"/>
        <end position="288"/>
    </location>
</feature>
<feature type="domain" description="Fatty acid hydroxylase" evidence="7">
    <location>
        <begin position="206"/>
        <end position="339"/>
    </location>
</feature>
<keyword evidence="3 6" id="KW-1133">Transmembrane helix</keyword>
<dbReference type="PANTHER" id="PTHR11863">
    <property type="entry name" value="STEROL DESATURASE"/>
    <property type="match status" value="1"/>
</dbReference>
<name>A0AA39V360_9LECA</name>
<feature type="compositionally biased region" description="Acidic residues" evidence="5">
    <location>
        <begin position="382"/>
        <end position="401"/>
    </location>
</feature>
<dbReference type="AlphaFoldDB" id="A0AA39V360"/>
<evidence type="ECO:0000256" key="1">
    <source>
        <dbReference type="ARBA" id="ARBA00004370"/>
    </source>
</evidence>
<feature type="transmembrane region" description="Helical" evidence="6">
    <location>
        <begin position="62"/>
        <end position="89"/>
    </location>
</feature>
<evidence type="ECO:0000256" key="6">
    <source>
        <dbReference type="SAM" id="Phobius"/>
    </source>
</evidence>
<feature type="region of interest" description="Disordered" evidence="5">
    <location>
        <begin position="360"/>
        <end position="468"/>
    </location>
</feature>
<protein>
    <recommendedName>
        <fullName evidence="7">Fatty acid hydroxylase domain-containing protein</fullName>
    </recommendedName>
</protein>
<dbReference type="InterPro" id="IPR050307">
    <property type="entry name" value="Sterol_Desaturase_Related"/>
</dbReference>